<dbReference type="EMBL" id="JAIWYP010000004">
    <property type="protein sequence ID" value="KAH3833630.1"/>
    <property type="molecule type" value="Genomic_DNA"/>
</dbReference>
<reference evidence="1" key="2">
    <citation type="submission" date="2020-11" db="EMBL/GenBank/DDBJ databases">
        <authorList>
            <person name="McCartney M.A."/>
            <person name="Auch B."/>
            <person name="Kono T."/>
            <person name="Mallez S."/>
            <person name="Becker A."/>
            <person name="Gohl D.M."/>
            <person name="Silverstein K.A.T."/>
            <person name="Koren S."/>
            <person name="Bechman K.B."/>
            <person name="Herman A."/>
            <person name="Abrahante J.E."/>
            <person name="Garbe J."/>
        </authorList>
    </citation>
    <scope>NUCLEOTIDE SEQUENCE</scope>
    <source>
        <strain evidence="1">Duluth1</strain>
        <tissue evidence="1">Whole animal</tissue>
    </source>
</reference>
<keyword evidence="2" id="KW-1185">Reference proteome</keyword>
<gene>
    <name evidence="1" type="ORF">DPMN_106942</name>
</gene>
<evidence type="ECO:0000313" key="2">
    <source>
        <dbReference type="Proteomes" id="UP000828390"/>
    </source>
</evidence>
<accession>A0A9D4K5U9</accession>
<organism evidence="1 2">
    <name type="scientific">Dreissena polymorpha</name>
    <name type="common">Zebra mussel</name>
    <name type="synonym">Mytilus polymorpha</name>
    <dbReference type="NCBI Taxonomy" id="45954"/>
    <lineage>
        <taxon>Eukaryota</taxon>
        <taxon>Metazoa</taxon>
        <taxon>Spiralia</taxon>
        <taxon>Lophotrochozoa</taxon>
        <taxon>Mollusca</taxon>
        <taxon>Bivalvia</taxon>
        <taxon>Autobranchia</taxon>
        <taxon>Heteroconchia</taxon>
        <taxon>Euheterodonta</taxon>
        <taxon>Imparidentia</taxon>
        <taxon>Neoheterodontei</taxon>
        <taxon>Myida</taxon>
        <taxon>Dreissenoidea</taxon>
        <taxon>Dreissenidae</taxon>
        <taxon>Dreissena</taxon>
    </lineage>
</organism>
<proteinExistence type="predicted"/>
<reference evidence="1" key="1">
    <citation type="journal article" date="2019" name="bioRxiv">
        <title>The Genome of the Zebra Mussel, Dreissena polymorpha: A Resource for Invasive Species Research.</title>
        <authorList>
            <person name="McCartney M.A."/>
            <person name="Auch B."/>
            <person name="Kono T."/>
            <person name="Mallez S."/>
            <person name="Zhang Y."/>
            <person name="Obille A."/>
            <person name="Becker A."/>
            <person name="Abrahante J.E."/>
            <person name="Garbe J."/>
            <person name="Badalamenti J.P."/>
            <person name="Herman A."/>
            <person name="Mangelson H."/>
            <person name="Liachko I."/>
            <person name="Sullivan S."/>
            <person name="Sone E.D."/>
            <person name="Koren S."/>
            <person name="Silverstein K.A.T."/>
            <person name="Beckman K.B."/>
            <person name="Gohl D.M."/>
        </authorList>
    </citation>
    <scope>NUCLEOTIDE SEQUENCE</scope>
    <source>
        <strain evidence="1">Duluth1</strain>
        <tissue evidence="1">Whole animal</tissue>
    </source>
</reference>
<name>A0A9D4K5U9_DREPO</name>
<comment type="caution">
    <text evidence="1">The sequence shown here is derived from an EMBL/GenBank/DDBJ whole genome shotgun (WGS) entry which is preliminary data.</text>
</comment>
<dbReference type="Proteomes" id="UP000828390">
    <property type="component" value="Unassembled WGS sequence"/>
</dbReference>
<evidence type="ECO:0000313" key="1">
    <source>
        <dbReference type="EMBL" id="KAH3833630.1"/>
    </source>
</evidence>
<dbReference type="AlphaFoldDB" id="A0A9D4K5U9"/>
<sequence>MQRFKDQNMEDYIELLRNFEIKKRAVDTTKASKLAITVPVTFFERVQDITGKSMKDIMQTSGYGKQVSYMCVFD</sequence>
<protein>
    <submittedName>
        <fullName evidence="1">Uncharacterized protein</fullName>
    </submittedName>
</protein>